<dbReference type="PANTHER" id="PTHR43179:SF12">
    <property type="entry name" value="GALACTOFURANOSYLTRANSFERASE GLFT2"/>
    <property type="match status" value="1"/>
</dbReference>
<evidence type="ECO:0000313" key="7">
    <source>
        <dbReference type="Proteomes" id="UP000030185"/>
    </source>
</evidence>
<dbReference type="CDD" id="cd04186">
    <property type="entry name" value="GT_2_like_c"/>
    <property type="match status" value="1"/>
</dbReference>
<dbReference type="InterPro" id="IPR029044">
    <property type="entry name" value="Nucleotide-diphossugar_trans"/>
</dbReference>
<keyword evidence="7" id="KW-1185">Reference proteome</keyword>
<proteinExistence type="inferred from homology"/>
<evidence type="ECO:0000256" key="1">
    <source>
        <dbReference type="ARBA" id="ARBA00006739"/>
    </source>
</evidence>
<keyword evidence="3 6" id="KW-0808">Transferase</keyword>
<evidence type="ECO:0000256" key="3">
    <source>
        <dbReference type="ARBA" id="ARBA00022679"/>
    </source>
</evidence>
<dbReference type="GO" id="GO:0016757">
    <property type="term" value="F:glycosyltransferase activity"/>
    <property type="evidence" value="ECO:0007669"/>
    <property type="project" value="UniProtKB-KW"/>
</dbReference>
<reference evidence="6 7" key="1">
    <citation type="submission" date="2014-09" db="EMBL/GenBank/DDBJ databases">
        <title>Sporocytophaga myxococcoides PG-01 genome sequencing.</title>
        <authorList>
            <person name="Liu L."/>
            <person name="Gao P.J."/>
            <person name="Chen G.J."/>
            <person name="Wang L.S."/>
        </authorList>
    </citation>
    <scope>NUCLEOTIDE SEQUENCE [LARGE SCALE GENOMIC DNA]</scope>
    <source>
        <strain evidence="6 7">PG-01</strain>
    </source>
</reference>
<evidence type="ECO:0000256" key="2">
    <source>
        <dbReference type="ARBA" id="ARBA00022676"/>
    </source>
</evidence>
<gene>
    <name evidence="6" type="ORF">MYP_2490</name>
</gene>
<accession>A0A098LED4</accession>
<evidence type="ECO:0000256" key="4">
    <source>
        <dbReference type="SAM" id="Phobius"/>
    </source>
</evidence>
<dbReference type="STRING" id="153721.MYP_2490"/>
<comment type="similarity">
    <text evidence="1">Belongs to the glycosyltransferase 2 family.</text>
</comment>
<dbReference type="eggNOG" id="COG1216">
    <property type="taxonomic scope" value="Bacteria"/>
</dbReference>
<protein>
    <submittedName>
        <fullName evidence="6">Glycosyl transferase family 2</fullName>
    </submittedName>
</protein>
<evidence type="ECO:0000259" key="5">
    <source>
        <dbReference type="Pfam" id="PF00535"/>
    </source>
</evidence>
<dbReference type="Gene3D" id="3.90.550.10">
    <property type="entry name" value="Spore Coat Polysaccharide Biosynthesis Protein SpsA, Chain A"/>
    <property type="match status" value="1"/>
</dbReference>
<dbReference type="EMBL" id="BBLT01000004">
    <property type="protein sequence ID" value="GAL85261.1"/>
    <property type="molecule type" value="Genomic_DNA"/>
</dbReference>
<keyword evidence="4" id="KW-1133">Transmembrane helix</keyword>
<dbReference type="Pfam" id="PF00535">
    <property type="entry name" value="Glycos_transf_2"/>
    <property type="match status" value="1"/>
</dbReference>
<dbReference type="InterPro" id="IPR001173">
    <property type="entry name" value="Glyco_trans_2-like"/>
</dbReference>
<feature type="transmembrane region" description="Helical" evidence="4">
    <location>
        <begin position="266"/>
        <end position="288"/>
    </location>
</feature>
<comment type="caution">
    <text evidence="6">The sequence shown here is derived from an EMBL/GenBank/DDBJ whole genome shotgun (WGS) entry which is preliminary data.</text>
</comment>
<name>A0A098LED4_9BACT</name>
<dbReference type="PANTHER" id="PTHR43179">
    <property type="entry name" value="RHAMNOSYLTRANSFERASE WBBL"/>
    <property type="match status" value="1"/>
</dbReference>
<keyword evidence="2" id="KW-0328">Glycosyltransferase</keyword>
<dbReference type="AlphaFoldDB" id="A0A098LED4"/>
<keyword evidence="4" id="KW-0472">Membrane</keyword>
<dbReference type="Proteomes" id="UP000030185">
    <property type="component" value="Unassembled WGS sequence"/>
</dbReference>
<evidence type="ECO:0000313" key="6">
    <source>
        <dbReference type="EMBL" id="GAL85261.1"/>
    </source>
</evidence>
<dbReference type="SUPFAM" id="SSF53448">
    <property type="entry name" value="Nucleotide-diphospho-sugar transferases"/>
    <property type="match status" value="1"/>
</dbReference>
<feature type="domain" description="Glycosyltransferase 2-like" evidence="5">
    <location>
        <begin position="23"/>
        <end position="177"/>
    </location>
</feature>
<organism evidence="6 7">
    <name type="scientific">Sporocytophaga myxococcoides</name>
    <dbReference type="NCBI Taxonomy" id="153721"/>
    <lineage>
        <taxon>Bacteria</taxon>
        <taxon>Pseudomonadati</taxon>
        <taxon>Bacteroidota</taxon>
        <taxon>Cytophagia</taxon>
        <taxon>Cytophagales</taxon>
        <taxon>Cytophagaceae</taxon>
        <taxon>Sporocytophaga</taxon>
    </lineage>
</organism>
<keyword evidence="4" id="KW-0812">Transmembrane</keyword>
<sequence length="321" mass="36803">MGWYVKFHFDMRNVREDIYPLVSIVTINYNGADVTCALLESLRKITYPNVEIIVVDNHSKEDPGVIKERYPEVRLIRNKSNIGFAGGNNVGFKAAKGKYFLMLNNDTEVAPDFMEPLVSKLESDPGAGAATAKLIYYHSDGKIQFAGSTKINPISGRNKYIGQHEKDNGQYNHCCCTPYGHGAAMMIPKKVIQEVGFMPEMYFLYYEELDFCERIKDAGYTIWFVGNSNVFHKESATVGKLNPMKIYYLTRNRLLFMRRNVKGVKLYLSMIYFTFVALPKNLLTYLLSKKVDFAKAFMKGYLWNFKNKALLENKRIKLEAA</sequence>